<dbReference type="GO" id="GO:0016853">
    <property type="term" value="F:isomerase activity"/>
    <property type="evidence" value="ECO:0007669"/>
    <property type="project" value="UniProtKB-KW"/>
</dbReference>
<dbReference type="InterPro" id="IPR013766">
    <property type="entry name" value="Thioredoxin_domain"/>
</dbReference>
<organism evidence="2 3">
    <name type="scientific">Paenibacillus shirakamiensis</name>
    <dbReference type="NCBI Taxonomy" id="1265935"/>
    <lineage>
        <taxon>Bacteria</taxon>
        <taxon>Bacillati</taxon>
        <taxon>Bacillota</taxon>
        <taxon>Bacilli</taxon>
        <taxon>Bacillales</taxon>
        <taxon>Paenibacillaceae</taxon>
        <taxon>Paenibacillus</taxon>
    </lineage>
</organism>
<gene>
    <name evidence="2" type="ORF">J2Z69_002583</name>
</gene>
<dbReference type="Proteomes" id="UP001519288">
    <property type="component" value="Unassembled WGS sequence"/>
</dbReference>
<dbReference type="RefSeq" id="WP_245339277.1">
    <property type="nucleotide sequence ID" value="NZ_JAGGLD010000004.1"/>
</dbReference>
<sequence>MPLHELQEQELLHYLTHSTGKMALLIHTTFCGTCQLAERMLDIVNIALPELELYKLNINYAPHLRDTWQITSVPCLVIFEDGNPLNFEYAMHSVDYLYQLLKPNQS</sequence>
<accession>A0ABS4JIL3</accession>
<name>A0ABS4JIL3_9BACL</name>
<evidence type="ECO:0000313" key="3">
    <source>
        <dbReference type="Proteomes" id="UP001519288"/>
    </source>
</evidence>
<evidence type="ECO:0000259" key="1">
    <source>
        <dbReference type="Pfam" id="PF00085"/>
    </source>
</evidence>
<reference evidence="2 3" key="1">
    <citation type="submission" date="2021-03" db="EMBL/GenBank/DDBJ databases">
        <title>Genomic Encyclopedia of Type Strains, Phase IV (KMG-IV): sequencing the most valuable type-strain genomes for metagenomic binning, comparative biology and taxonomic classification.</title>
        <authorList>
            <person name="Goeker M."/>
        </authorList>
    </citation>
    <scope>NUCLEOTIDE SEQUENCE [LARGE SCALE GENOMIC DNA]</scope>
    <source>
        <strain evidence="2 3">DSM 26806</strain>
    </source>
</reference>
<dbReference type="Gene3D" id="3.40.30.10">
    <property type="entry name" value="Glutaredoxin"/>
    <property type="match status" value="1"/>
</dbReference>
<dbReference type="SUPFAM" id="SSF52833">
    <property type="entry name" value="Thioredoxin-like"/>
    <property type="match status" value="1"/>
</dbReference>
<keyword evidence="2" id="KW-0413">Isomerase</keyword>
<comment type="caution">
    <text evidence="2">The sequence shown here is derived from an EMBL/GenBank/DDBJ whole genome shotgun (WGS) entry which is preliminary data.</text>
</comment>
<dbReference type="InterPro" id="IPR036249">
    <property type="entry name" value="Thioredoxin-like_sf"/>
</dbReference>
<evidence type="ECO:0000313" key="2">
    <source>
        <dbReference type="EMBL" id="MBP2001538.1"/>
    </source>
</evidence>
<keyword evidence="3" id="KW-1185">Reference proteome</keyword>
<dbReference type="CDD" id="cd02947">
    <property type="entry name" value="TRX_family"/>
    <property type="match status" value="1"/>
</dbReference>
<dbReference type="Pfam" id="PF00085">
    <property type="entry name" value="Thioredoxin"/>
    <property type="match status" value="1"/>
</dbReference>
<feature type="domain" description="Thioredoxin" evidence="1">
    <location>
        <begin position="5"/>
        <end position="85"/>
    </location>
</feature>
<dbReference type="EMBL" id="JAGGLD010000004">
    <property type="protein sequence ID" value="MBP2001538.1"/>
    <property type="molecule type" value="Genomic_DNA"/>
</dbReference>
<proteinExistence type="predicted"/>
<protein>
    <submittedName>
        <fullName evidence="2">Thiol-disulfide isomerase/thioredoxin</fullName>
    </submittedName>
</protein>